<reference evidence="1 2" key="1">
    <citation type="submission" date="2019-03" db="EMBL/GenBank/DDBJ databases">
        <title>Bradyrhizobium diversity isolated from nodules of Chamaecrista fasciculata.</title>
        <authorList>
            <person name="Klepa M.S."/>
            <person name="Urquiaga M.O."/>
            <person name="Hungria M."/>
            <person name="Delamuta J.R."/>
        </authorList>
    </citation>
    <scope>NUCLEOTIDE SEQUENCE [LARGE SCALE GENOMIC DNA]</scope>
    <source>
        <strain evidence="1 2">CNPSo 3448</strain>
    </source>
</reference>
<proteinExistence type="predicted"/>
<evidence type="ECO:0000313" key="2">
    <source>
        <dbReference type="Proteomes" id="UP000297966"/>
    </source>
</evidence>
<gene>
    <name evidence="1" type="ORF">E4K65_03360</name>
</gene>
<dbReference type="AlphaFoldDB" id="A0A4Y9M7M9"/>
<comment type="caution">
    <text evidence="1">The sequence shown here is derived from an EMBL/GenBank/DDBJ whole genome shotgun (WGS) entry which is preliminary data.</text>
</comment>
<dbReference type="OrthoDB" id="8887944at2"/>
<name>A0A4Y9M7M9_9BRAD</name>
<organism evidence="1 2">
    <name type="scientific">Bradyrhizobium niftali</name>
    <dbReference type="NCBI Taxonomy" id="2560055"/>
    <lineage>
        <taxon>Bacteria</taxon>
        <taxon>Pseudomonadati</taxon>
        <taxon>Pseudomonadota</taxon>
        <taxon>Alphaproteobacteria</taxon>
        <taxon>Hyphomicrobiales</taxon>
        <taxon>Nitrobacteraceae</taxon>
        <taxon>Bradyrhizobium</taxon>
    </lineage>
</organism>
<sequence length="64" mass="7119">MANNIHERGLPALPQDALNQDMYLLEVKTPYESTEPWDTFKIVARIPGEGAFRTASEGACVLKN</sequence>
<keyword evidence="2" id="KW-1185">Reference proteome</keyword>
<evidence type="ECO:0000313" key="1">
    <source>
        <dbReference type="EMBL" id="TFV51142.1"/>
    </source>
</evidence>
<dbReference type="EMBL" id="SPQT01000001">
    <property type="protein sequence ID" value="TFV51142.1"/>
    <property type="molecule type" value="Genomic_DNA"/>
</dbReference>
<accession>A0A4Y9M7M9</accession>
<dbReference type="Proteomes" id="UP000297966">
    <property type="component" value="Unassembled WGS sequence"/>
</dbReference>
<protein>
    <submittedName>
        <fullName evidence="1">Uncharacterized protein</fullName>
    </submittedName>
</protein>
<dbReference type="RefSeq" id="WP_135172891.1">
    <property type="nucleotide sequence ID" value="NZ_SPQT01000001.1"/>
</dbReference>